<dbReference type="InterPro" id="IPR006103">
    <property type="entry name" value="Glyco_hydro_2_cat"/>
</dbReference>
<evidence type="ECO:0000256" key="8">
    <source>
        <dbReference type="ARBA" id="ARBA00032230"/>
    </source>
</evidence>
<dbReference type="InterPro" id="IPR011013">
    <property type="entry name" value="Gal_mutarotase_sf_dom"/>
</dbReference>
<dbReference type="FunFam" id="3.20.20.80:FF:000018">
    <property type="entry name" value="Beta-galactosidase"/>
    <property type="match status" value="1"/>
</dbReference>
<dbReference type="GO" id="GO:0004565">
    <property type="term" value="F:beta-galactosidase activity"/>
    <property type="evidence" value="ECO:0007669"/>
    <property type="project" value="UniProtKB-EC"/>
</dbReference>
<protein>
    <recommendedName>
        <fullName evidence="5 9">Beta-galactosidase</fullName>
        <ecNumber evidence="4 9">3.2.1.23</ecNumber>
    </recommendedName>
    <alternativeName>
        <fullName evidence="8 9">Lactase</fullName>
    </alternativeName>
</protein>
<dbReference type="GO" id="GO:0005990">
    <property type="term" value="P:lactose catabolic process"/>
    <property type="evidence" value="ECO:0007669"/>
    <property type="project" value="TreeGrafter"/>
</dbReference>
<dbReference type="Proteomes" id="UP000324209">
    <property type="component" value="Chromosome"/>
</dbReference>
<dbReference type="EMBL" id="CP036150">
    <property type="protein sequence ID" value="QEN06909.1"/>
    <property type="molecule type" value="Genomic_DNA"/>
</dbReference>
<dbReference type="InterPro" id="IPR023230">
    <property type="entry name" value="Glyco_hydro_2_CS"/>
</dbReference>
<dbReference type="GO" id="GO:0009341">
    <property type="term" value="C:beta-galactosidase complex"/>
    <property type="evidence" value="ECO:0007669"/>
    <property type="project" value="InterPro"/>
</dbReference>
<name>A0A5C1QID5_9SPIO</name>
<dbReference type="InterPro" id="IPR017853">
    <property type="entry name" value="GH"/>
</dbReference>
<feature type="domain" description="Beta galactosidase small chain/" evidence="10">
    <location>
        <begin position="761"/>
        <end position="1034"/>
    </location>
</feature>
<dbReference type="InterPro" id="IPR006102">
    <property type="entry name" value="Ig-like_GH2"/>
</dbReference>
<evidence type="ECO:0000256" key="7">
    <source>
        <dbReference type="ARBA" id="ARBA00023295"/>
    </source>
</evidence>
<dbReference type="RefSeq" id="WP_149484991.1">
    <property type="nucleotide sequence ID" value="NZ_CP036150.1"/>
</dbReference>
<dbReference type="PROSITE" id="PS00608">
    <property type="entry name" value="GLYCOSYL_HYDROL_F2_2"/>
    <property type="match status" value="1"/>
</dbReference>
<dbReference type="PANTHER" id="PTHR46323">
    <property type="entry name" value="BETA-GALACTOSIDASE"/>
    <property type="match status" value="1"/>
</dbReference>
<proteinExistence type="inferred from homology"/>
<dbReference type="Gene3D" id="2.70.98.10">
    <property type="match status" value="1"/>
</dbReference>
<evidence type="ECO:0000256" key="5">
    <source>
        <dbReference type="ARBA" id="ARBA00013303"/>
    </source>
</evidence>
<dbReference type="KEGG" id="ock:EXM22_02450"/>
<dbReference type="PRINTS" id="PR00132">
    <property type="entry name" value="GLHYDRLASE2"/>
</dbReference>
<dbReference type="InterPro" id="IPR023232">
    <property type="entry name" value="Glyco_hydro_2_AS"/>
</dbReference>
<reference evidence="11 12" key="1">
    <citation type="submission" date="2019-02" db="EMBL/GenBank/DDBJ databases">
        <title>Complete Genome Sequence and Methylome Analysis of free living Spirochaetas.</title>
        <authorList>
            <person name="Fomenkov A."/>
            <person name="Dubinina G."/>
            <person name="Leshcheva N."/>
            <person name="Mikheeva N."/>
            <person name="Grabovich M."/>
            <person name="Vincze T."/>
            <person name="Roberts R.J."/>
        </authorList>
    </citation>
    <scope>NUCLEOTIDE SEQUENCE [LARGE SCALE GENOMIC DNA]</scope>
    <source>
        <strain evidence="11 12">K2</strain>
    </source>
</reference>
<dbReference type="Gene3D" id="2.60.40.10">
    <property type="entry name" value="Immunoglobulins"/>
    <property type="match status" value="2"/>
</dbReference>
<comment type="catalytic activity">
    <reaction evidence="1 9">
        <text>Hydrolysis of terminal non-reducing beta-D-galactose residues in beta-D-galactosides.</text>
        <dbReference type="EC" id="3.2.1.23"/>
    </reaction>
</comment>
<dbReference type="InterPro" id="IPR004199">
    <property type="entry name" value="B-gal_small/dom_5"/>
</dbReference>
<dbReference type="SUPFAM" id="SSF49785">
    <property type="entry name" value="Galactose-binding domain-like"/>
    <property type="match status" value="1"/>
</dbReference>
<accession>A0A5C1QID5</accession>
<dbReference type="InterPro" id="IPR013783">
    <property type="entry name" value="Ig-like_fold"/>
</dbReference>
<dbReference type="Pfam" id="PF16353">
    <property type="entry name" value="LacZ_4"/>
    <property type="match status" value="1"/>
</dbReference>
<comment type="cofactor">
    <cofactor evidence="2">
        <name>Na(+)</name>
        <dbReference type="ChEBI" id="CHEBI:29101"/>
    </cofactor>
</comment>
<organism evidence="11 12">
    <name type="scientific">Oceanispirochaeta crateris</name>
    <dbReference type="NCBI Taxonomy" id="2518645"/>
    <lineage>
        <taxon>Bacteria</taxon>
        <taxon>Pseudomonadati</taxon>
        <taxon>Spirochaetota</taxon>
        <taxon>Spirochaetia</taxon>
        <taxon>Spirochaetales</taxon>
        <taxon>Spirochaetaceae</taxon>
        <taxon>Oceanispirochaeta</taxon>
    </lineage>
</organism>
<dbReference type="PROSITE" id="PS00719">
    <property type="entry name" value="GLYCOSYL_HYDROL_F2_1"/>
    <property type="match status" value="1"/>
</dbReference>
<dbReference type="InterPro" id="IPR050347">
    <property type="entry name" value="Bact_Beta-galactosidase"/>
</dbReference>
<dbReference type="Pfam" id="PF00703">
    <property type="entry name" value="Glyco_hydro_2"/>
    <property type="match status" value="1"/>
</dbReference>
<evidence type="ECO:0000256" key="4">
    <source>
        <dbReference type="ARBA" id="ARBA00012756"/>
    </source>
</evidence>
<comment type="similarity">
    <text evidence="3 9">Belongs to the glycosyl hydrolase 2 family.</text>
</comment>
<dbReference type="InterPro" id="IPR032312">
    <property type="entry name" value="LacZ_4"/>
</dbReference>
<dbReference type="Pfam" id="PF02929">
    <property type="entry name" value="Bgal_small_N"/>
    <property type="match status" value="1"/>
</dbReference>
<dbReference type="SUPFAM" id="SSF74650">
    <property type="entry name" value="Galactose mutarotase-like"/>
    <property type="match status" value="1"/>
</dbReference>
<dbReference type="Gene3D" id="3.20.20.80">
    <property type="entry name" value="Glycosidases"/>
    <property type="match status" value="1"/>
</dbReference>
<evidence type="ECO:0000256" key="9">
    <source>
        <dbReference type="RuleBase" id="RU361154"/>
    </source>
</evidence>
<dbReference type="Gene3D" id="2.60.120.260">
    <property type="entry name" value="Galactose-binding domain-like"/>
    <property type="match status" value="1"/>
</dbReference>
<evidence type="ECO:0000256" key="6">
    <source>
        <dbReference type="ARBA" id="ARBA00022801"/>
    </source>
</evidence>
<keyword evidence="12" id="KW-1185">Reference proteome</keyword>
<evidence type="ECO:0000313" key="12">
    <source>
        <dbReference type="Proteomes" id="UP000324209"/>
    </source>
</evidence>
<dbReference type="InterPro" id="IPR008979">
    <property type="entry name" value="Galactose-bd-like_sf"/>
</dbReference>
<evidence type="ECO:0000313" key="11">
    <source>
        <dbReference type="EMBL" id="QEN06909.1"/>
    </source>
</evidence>
<dbReference type="PANTHER" id="PTHR46323:SF2">
    <property type="entry name" value="BETA-GALACTOSIDASE"/>
    <property type="match status" value="1"/>
</dbReference>
<keyword evidence="7 9" id="KW-0326">Glycosidase</keyword>
<dbReference type="AlphaFoldDB" id="A0A5C1QID5"/>
<dbReference type="Pfam" id="PF02836">
    <property type="entry name" value="Glyco_hydro_2_C"/>
    <property type="match status" value="1"/>
</dbReference>
<evidence type="ECO:0000256" key="2">
    <source>
        <dbReference type="ARBA" id="ARBA00001959"/>
    </source>
</evidence>
<evidence type="ECO:0000256" key="1">
    <source>
        <dbReference type="ARBA" id="ARBA00001412"/>
    </source>
</evidence>
<dbReference type="SMART" id="SM01038">
    <property type="entry name" value="Bgal_small_N"/>
    <property type="match status" value="1"/>
</dbReference>
<dbReference type="Pfam" id="PF02837">
    <property type="entry name" value="Glyco_hydro_2_N"/>
    <property type="match status" value="1"/>
</dbReference>
<keyword evidence="6 9" id="KW-0378">Hydrolase</keyword>
<evidence type="ECO:0000256" key="3">
    <source>
        <dbReference type="ARBA" id="ARBA00007401"/>
    </source>
</evidence>
<dbReference type="EC" id="3.2.1.23" evidence="4 9"/>
<dbReference type="GO" id="GO:0030246">
    <property type="term" value="F:carbohydrate binding"/>
    <property type="evidence" value="ECO:0007669"/>
    <property type="project" value="InterPro"/>
</dbReference>
<sequence length="1037" mass="119001">MSFSPLAMHKPWIQPELPSVSTILPRAPLFPFPDALSARTQKPEESPWVKSLNGEWDFLLKSKPEDVIPQDIINVPEGSRKIKVPANWTMEDTGDDPWYTNVQMPFTNKPPYIPEENPTGIYHRSFYLPEGWSARRTVIHFDGVESAFFLYINGREVGFSKDSRTPAAFDISPYVQEGVNSLCAVVIRWSDGSFMEDQDHWWMAGIYRNVYLYSTEEQRIADLFVKAEPLESGKGRLDLIIQTDSKISSSHPYDLIASLHDKEGALILDIPDLGSTRFRDVRHREKDRGGSREIRRTIEVDGVIPWSSENPQLYTLSVSLIAPGGRTVEAVSCRTGFRKVEIKNRELLINGKAVMIKGVNRHEHEPETGKTVTREGMIRDIELLKQFNFNAVRTSHYPNTPEWYDLCDEYGIYLVDEANIETHDYYDLICRDPRFSSAFLNRVQRMVHRDKNHPSIIMWSLGNESGYGPNHDACAGWIRRYDNTRVLHYEGAVRPEWGQGTPVHESGWGAFATDIYCPMYESVEQMVHFATQVEDPRPYIACEYSHAMGNSNGSLKDYWAAFEATKGLQGGFIWDWVDQGLTKKTDDGREYWAYGGDYNELVHDSDFCINGLIWPDRTPHPALWECKYLKQPIKISLLTSEDHPGVLEVLNKQDFTDVAWLRAEWELRKNGEPLFEGALTLPPLKPGEHSRIPMPCAWPTAEIGIEYHLNIRIRVRETQSWCPKDHIIAEEQISLTENFIPRSVKVESIQAGSLMGTDSMTAGAIKAQIEENRLFLKDRPDESVLLKDLEMNLWRAATDNDGIREWSGQEDKPLGQWLKSGLNRLKLIETSFQNGNFNNCESLQIQKTYKGADHIPPVVMIQNLIPQEMNCLYLHTEMRIPQEYPTLPRIGLIMTLPEGYEQLSWFGKGPWENYRDRDASSFCGVYEQSVSEQFVPYILPQECGNHSGTRWMKLSNGEKTLKVESDRAFEFSALHYSPEDLYAARHVTDLKKRKETWLTLDLQQRGLGTGSCGPQTRKEYELSPGIYRFGFFFTLEE</sequence>
<dbReference type="InterPro" id="IPR014718">
    <property type="entry name" value="GH-type_carb-bd"/>
</dbReference>
<dbReference type="SUPFAM" id="SSF49303">
    <property type="entry name" value="beta-Galactosidase/glucuronidase domain"/>
    <property type="match status" value="2"/>
</dbReference>
<dbReference type="SUPFAM" id="SSF51445">
    <property type="entry name" value="(Trans)glycosidases"/>
    <property type="match status" value="1"/>
</dbReference>
<evidence type="ECO:0000259" key="10">
    <source>
        <dbReference type="SMART" id="SM01038"/>
    </source>
</evidence>
<gene>
    <name evidence="11" type="ORF">EXM22_02450</name>
</gene>
<dbReference type="OrthoDB" id="9801077at2"/>
<dbReference type="InterPro" id="IPR006101">
    <property type="entry name" value="Glyco_hydro_2"/>
</dbReference>
<dbReference type="InterPro" id="IPR036156">
    <property type="entry name" value="Beta-gal/glucu_dom_sf"/>
</dbReference>
<dbReference type="InterPro" id="IPR006104">
    <property type="entry name" value="Glyco_hydro_2_N"/>
</dbReference>